<dbReference type="AlphaFoldDB" id="A0AA35ZGZ3"/>
<organism evidence="3 4">
    <name type="scientific">Lactuca saligna</name>
    <name type="common">Willowleaf lettuce</name>
    <dbReference type="NCBI Taxonomy" id="75948"/>
    <lineage>
        <taxon>Eukaryota</taxon>
        <taxon>Viridiplantae</taxon>
        <taxon>Streptophyta</taxon>
        <taxon>Embryophyta</taxon>
        <taxon>Tracheophyta</taxon>
        <taxon>Spermatophyta</taxon>
        <taxon>Magnoliopsida</taxon>
        <taxon>eudicotyledons</taxon>
        <taxon>Gunneridae</taxon>
        <taxon>Pentapetalae</taxon>
        <taxon>asterids</taxon>
        <taxon>campanulids</taxon>
        <taxon>Asterales</taxon>
        <taxon>Asteraceae</taxon>
        <taxon>Cichorioideae</taxon>
        <taxon>Cichorieae</taxon>
        <taxon>Lactucinae</taxon>
        <taxon>Lactuca</taxon>
    </lineage>
</organism>
<reference evidence="3" key="1">
    <citation type="submission" date="2023-04" db="EMBL/GenBank/DDBJ databases">
        <authorList>
            <person name="Vijverberg K."/>
            <person name="Xiong W."/>
            <person name="Schranz E."/>
        </authorList>
    </citation>
    <scope>NUCLEOTIDE SEQUENCE</scope>
</reference>
<dbReference type="SUPFAM" id="SSF53098">
    <property type="entry name" value="Ribonuclease H-like"/>
    <property type="match status" value="1"/>
</dbReference>
<dbReference type="Proteomes" id="UP001177003">
    <property type="component" value="Chromosome 7"/>
</dbReference>
<dbReference type="InterPro" id="IPR008906">
    <property type="entry name" value="HATC_C_dom"/>
</dbReference>
<protein>
    <recommendedName>
        <fullName evidence="2">HAT C-terminal dimerisation domain-containing protein</fullName>
    </recommendedName>
</protein>
<evidence type="ECO:0000259" key="2">
    <source>
        <dbReference type="Pfam" id="PF05699"/>
    </source>
</evidence>
<proteinExistence type="predicted"/>
<name>A0AA35ZGZ3_LACSI</name>
<evidence type="ECO:0000313" key="4">
    <source>
        <dbReference type="Proteomes" id="UP001177003"/>
    </source>
</evidence>
<sequence>MLEDIFKMLHLKKTLDKSIAVNSYIYNRTLLLNMMREFTGQRDMVRPAKTRFATAFITLNCFRNHKKNLKKMFTSEAWNKSKFPGEAGGGGAQTANTIFSPNFWTNIDIAVKVGEPLLTVLRLVDSEKKPPMGYIYEAMDRAKERIASSFNNKKDKYKQNFEIIDKRWNCQLHQDLHAAGHYLNPGLYYNNPNVEDDSEVIKGLMACIHKLSLSEEEELKIHTELPTYRGAQGLFGIPMAKKMRPMLSPAEWWMQYGSSAPTLKKFAIKVLSLTCSSSGCERNWSVFEQLHSKKRNRLEWQKLNDLVYIKYNRALRRRYDMRDTIDPIILDDSTVQDPNDWLEGEEDAFVFEGDNLTWGVVAEAMGVDEEPYATRRTSRRKEGVESSSRSRGQQLIDEDEEENDVGAYKEVVEEEVDDEPELDDL</sequence>
<feature type="region of interest" description="Disordered" evidence="1">
    <location>
        <begin position="371"/>
        <end position="425"/>
    </location>
</feature>
<feature type="domain" description="HAT C-terminal dimerisation" evidence="2">
    <location>
        <begin position="247"/>
        <end position="312"/>
    </location>
</feature>
<dbReference type="Pfam" id="PF05699">
    <property type="entry name" value="Dimer_Tnp_hAT"/>
    <property type="match status" value="1"/>
</dbReference>
<feature type="compositionally biased region" description="Acidic residues" evidence="1">
    <location>
        <begin position="412"/>
        <end position="425"/>
    </location>
</feature>
<dbReference type="PANTHER" id="PTHR32166:SF74">
    <property type="entry name" value="OS05G0256350 PROTEIN"/>
    <property type="match status" value="1"/>
</dbReference>
<dbReference type="EMBL" id="OX465083">
    <property type="protein sequence ID" value="CAI9292410.1"/>
    <property type="molecule type" value="Genomic_DNA"/>
</dbReference>
<evidence type="ECO:0000313" key="3">
    <source>
        <dbReference type="EMBL" id="CAI9292410.1"/>
    </source>
</evidence>
<dbReference type="InterPro" id="IPR012337">
    <property type="entry name" value="RNaseH-like_sf"/>
</dbReference>
<evidence type="ECO:0000256" key="1">
    <source>
        <dbReference type="SAM" id="MobiDB-lite"/>
    </source>
</evidence>
<gene>
    <name evidence="3" type="ORF">LSALG_LOCUS31485</name>
</gene>
<dbReference type="PANTHER" id="PTHR32166">
    <property type="entry name" value="OSJNBA0013A04.12 PROTEIN"/>
    <property type="match status" value="1"/>
</dbReference>
<keyword evidence="4" id="KW-1185">Reference proteome</keyword>
<accession>A0AA35ZGZ3</accession>
<dbReference type="GO" id="GO:0046983">
    <property type="term" value="F:protein dimerization activity"/>
    <property type="evidence" value="ECO:0007669"/>
    <property type="project" value="InterPro"/>
</dbReference>